<keyword evidence="4" id="KW-0496">Mitochondrion</keyword>
<dbReference type="GO" id="GO:0007005">
    <property type="term" value="P:mitochondrion organization"/>
    <property type="evidence" value="ECO:0007669"/>
    <property type="project" value="InterPro"/>
</dbReference>
<dbReference type="OrthoDB" id="271881at2759"/>
<gene>
    <name evidence="7" type="ORF">JAAARDRAFT_182189</name>
</gene>
<dbReference type="GO" id="GO:0005739">
    <property type="term" value="C:mitochondrion"/>
    <property type="evidence" value="ECO:0007669"/>
    <property type="project" value="UniProtKB-SubCell"/>
</dbReference>
<dbReference type="InterPro" id="IPR019605">
    <property type="entry name" value="Misato_II_tubulin-like"/>
</dbReference>
<dbReference type="STRING" id="933084.A0A067PIF1"/>
<dbReference type="InterPro" id="IPR029209">
    <property type="entry name" value="DML1/Misato_tubulin"/>
</dbReference>
<evidence type="ECO:0008006" key="9">
    <source>
        <dbReference type="Google" id="ProtNLM"/>
    </source>
</evidence>
<feature type="domain" description="Misato Segment II tubulin-like" evidence="5">
    <location>
        <begin position="2"/>
        <end position="112"/>
    </location>
</feature>
<evidence type="ECO:0000256" key="3">
    <source>
        <dbReference type="ARBA" id="ARBA00008507"/>
    </source>
</evidence>
<dbReference type="PANTHER" id="PTHR13391">
    <property type="entry name" value="MITOCHONDRIAL DISTRIBUTION REGULATOR MISATO"/>
    <property type="match status" value="1"/>
</dbReference>
<dbReference type="Pfam" id="PF10644">
    <property type="entry name" value="Misat_Tub_SegII"/>
    <property type="match status" value="1"/>
</dbReference>
<dbReference type="InterPro" id="IPR049942">
    <property type="entry name" value="DML1/Misato"/>
</dbReference>
<evidence type="ECO:0000313" key="8">
    <source>
        <dbReference type="Proteomes" id="UP000027265"/>
    </source>
</evidence>
<evidence type="ECO:0000256" key="1">
    <source>
        <dbReference type="ARBA" id="ARBA00003757"/>
    </source>
</evidence>
<dbReference type="Gene3D" id="3.40.50.1440">
    <property type="entry name" value="Tubulin/FtsZ, GTPase domain"/>
    <property type="match status" value="1"/>
</dbReference>
<evidence type="ECO:0000256" key="2">
    <source>
        <dbReference type="ARBA" id="ARBA00004173"/>
    </source>
</evidence>
<dbReference type="FunCoup" id="A0A067PIF1">
    <property type="interactions" value="220"/>
</dbReference>
<dbReference type="Proteomes" id="UP000027265">
    <property type="component" value="Unassembled WGS sequence"/>
</dbReference>
<comment type="subcellular location">
    <subcellularLocation>
        <location evidence="2">Mitochondrion</location>
    </subcellularLocation>
</comment>
<feature type="domain" description="DML1/Misato tubulin" evidence="6">
    <location>
        <begin position="123"/>
        <end position="309"/>
    </location>
</feature>
<comment type="similarity">
    <text evidence="3">Belongs to the misato family.</text>
</comment>
<comment type="function">
    <text evidence="1">Involved in the partitioning of the mitochondrial organelle and mitochondrial DNA (mtDNA) inheritance.</text>
</comment>
<evidence type="ECO:0000259" key="6">
    <source>
        <dbReference type="Pfam" id="PF14881"/>
    </source>
</evidence>
<dbReference type="PROSITE" id="PS00228">
    <property type="entry name" value="TUBULIN_B_AUTOREG"/>
    <property type="match status" value="1"/>
</dbReference>
<dbReference type="AlphaFoldDB" id="A0A067PIF1"/>
<reference evidence="8" key="1">
    <citation type="journal article" date="2014" name="Proc. Natl. Acad. Sci. U.S.A.">
        <title>Extensive sampling of basidiomycete genomes demonstrates inadequacy of the white-rot/brown-rot paradigm for wood decay fungi.</title>
        <authorList>
            <person name="Riley R."/>
            <person name="Salamov A.A."/>
            <person name="Brown D.W."/>
            <person name="Nagy L.G."/>
            <person name="Floudas D."/>
            <person name="Held B.W."/>
            <person name="Levasseur A."/>
            <person name="Lombard V."/>
            <person name="Morin E."/>
            <person name="Otillar R."/>
            <person name="Lindquist E.A."/>
            <person name="Sun H."/>
            <person name="LaButti K.M."/>
            <person name="Schmutz J."/>
            <person name="Jabbour D."/>
            <person name="Luo H."/>
            <person name="Baker S.E."/>
            <person name="Pisabarro A.G."/>
            <person name="Walton J.D."/>
            <person name="Blanchette R.A."/>
            <person name="Henrissat B."/>
            <person name="Martin F."/>
            <person name="Cullen D."/>
            <person name="Hibbett D.S."/>
            <person name="Grigoriev I.V."/>
        </authorList>
    </citation>
    <scope>NUCLEOTIDE SEQUENCE [LARGE SCALE GENOMIC DNA]</scope>
    <source>
        <strain evidence="8">MUCL 33604</strain>
    </source>
</reference>
<evidence type="ECO:0000256" key="4">
    <source>
        <dbReference type="ARBA" id="ARBA00023128"/>
    </source>
</evidence>
<proteinExistence type="inferred from homology"/>
<dbReference type="SUPFAM" id="SSF52490">
    <property type="entry name" value="Tubulin nucleotide-binding domain-like"/>
    <property type="match status" value="1"/>
</dbReference>
<evidence type="ECO:0000259" key="5">
    <source>
        <dbReference type="Pfam" id="PF10644"/>
    </source>
</evidence>
<evidence type="ECO:0000313" key="7">
    <source>
        <dbReference type="EMBL" id="KDQ54693.1"/>
    </source>
</evidence>
<dbReference type="EMBL" id="KL197728">
    <property type="protein sequence ID" value="KDQ54693.1"/>
    <property type="molecule type" value="Genomic_DNA"/>
</dbReference>
<dbReference type="PANTHER" id="PTHR13391:SF0">
    <property type="entry name" value="PROTEIN MISATO HOMOLOG 1"/>
    <property type="match status" value="1"/>
</dbReference>
<dbReference type="InterPro" id="IPR036525">
    <property type="entry name" value="Tubulin/FtsZ_GTPase_sf"/>
</dbReference>
<sequence>MREILYIQAGNLANYIGAHFWNTQEEYFTYGQDDEPWVYHDVSFREGISPKGEPTYCPRLLLFDRKANFGALSSGLYGEDDEGSTEASLWNGGIVEYRQTRIQKTRLQERVDEDDYDGHPDKSQEENVRYWSDYNRVEYLPRSIQKLPDNAEWAQKEGDWNDGKETFSLYDQDMELMEDSFRLFAEECDELQGIQLMNNTETFGSFTDSFLLSYRDEFAKLPCLAFPLMSGVLPGRVDVDDSLGIRKVINDALCLRSLDELSTLSIPIQSPKLWSLGAWSEGLSLNTRKMYHNSAILSAHIESATLPLRMKEGDTDLSSFCVELTLRANIRFANLGGVLPYNGLVTSSKTLDQRMFDFSTALDYSSQSSASLFARRDVTRGLQLSDIAAYDKWKEGSNIPMILYSSVHAPAYPLSPSYPSLFSSFSTPQPAHFHLQSHQTSLLSSIFATSHTSHLFSAYASFLDDGIKRKVDFENILGMDIDDMRGLASDLWTLHDNCNVGEGAEDDIGDEGMEEDD</sequence>
<dbReference type="InterPro" id="IPR013838">
    <property type="entry name" value="Beta-tubulin_BS"/>
</dbReference>
<dbReference type="InParanoid" id="A0A067PIF1"/>
<name>A0A067PIF1_9AGAM</name>
<organism evidence="7 8">
    <name type="scientific">Jaapia argillacea MUCL 33604</name>
    <dbReference type="NCBI Taxonomy" id="933084"/>
    <lineage>
        <taxon>Eukaryota</taxon>
        <taxon>Fungi</taxon>
        <taxon>Dikarya</taxon>
        <taxon>Basidiomycota</taxon>
        <taxon>Agaricomycotina</taxon>
        <taxon>Agaricomycetes</taxon>
        <taxon>Agaricomycetidae</taxon>
        <taxon>Jaapiales</taxon>
        <taxon>Jaapiaceae</taxon>
        <taxon>Jaapia</taxon>
    </lineage>
</organism>
<dbReference type="HOGENOM" id="CLU_022511_2_0_1"/>
<dbReference type="Pfam" id="PF14881">
    <property type="entry name" value="Tubulin_3"/>
    <property type="match status" value="1"/>
</dbReference>
<protein>
    <recommendedName>
        <fullName evidence="9">Tubulin nucleotide-binding domain-like protein</fullName>
    </recommendedName>
</protein>
<accession>A0A067PIF1</accession>
<keyword evidence="8" id="KW-1185">Reference proteome</keyword>